<feature type="transmembrane region" description="Helical" evidence="6">
    <location>
        <begin position="291"/>
        <end position="311"/>
    </location>
</feature>
<evidence type="ECO:0000256" key="1">
    <source>
        <dbReference type="ARBA" id="ARBA00004651"/>
    </source>
</evidence>
<sequence>MDKLWLIIRREYLNKVRNRTFVIMTFVSPLIFIGVILLIGWLTSINSSETRQVTLLDQSASGYGQLFEDNSDFEYQRLDNVELENAIAISESDGNYALIHLTDDDQNKVKATIYSNDSPSTSFINSMEEKLSKKATENNLVEKGVDLQDLEDARVKAKVILQTYSGVVSSKASSWVKIALGGAAGYLLMMFIIIYGNMVMRSVIEEKTNRIVEIIVSSVKPIYLMLGKITGTSLAGITQFAIWVILGFILIMVGSAVFGVEAFQNPANQEMVSQAQNMDEMQLIVNDIMQLPLATMIICFFVYFIGGYFLYAAIYTAIGAAVDSETDTQQFMLPVILPLMLAIYVGFFSVMDNPNGTVAVIFSYIPLTSPIVMLMRIPFGEITWWQLTLSILLLYTSIIFVAYLAAKIYRIGILMYGKKTNWKELYKWLKY</sequence>
<dbReference type="Proteomes" id="UP000239532">
    <property type="component" value="Unassembled WGS sequence"/>
</dbReference>
<evidence type="ECO:0000256" key="3">
    <source>
        <dbReference type="ARBA" id="ARBA00022692"/>
    </source>
</evidence>
<feature type="transmembrane region" description="Helical" evidence="6">
    <location>
        <begin position="331"/>
        <end position="351"/>
    </location>
</feature>
<evidence type="ECO:0000256" key="6">
    <source>
        <dbReference type="SAM" id="Phobius"/>
    </source>
</evidence>
<dbReference type="RefSeq" id="WP_105981847.1">
    <property type="nucleotide sequence ID" value="NZ_MQUC01000003.1"/>
</dbReference>
<dbReference type="PANTHER" id="PTHR30294">
    <property type="entry name" value="MEMBRANE COMPONENT OF ABC TRANSPORTER YHHJ-RELATED"/>
    <property type="match status" value="1"/>
</dbReference>
<evidence type="ECO:0000313" key="9">
    <source>
        <dbReference type="Proteomes" id="UP000239532"/>
    </source>
</evidence>
<feature type="transmembrane region" description="Helical" evidence="6">
    <location>
        <begin position="178"/>
        <end position="199"/>
    </location>
</feature>
<dbReference type="EMBL" id="MQUC01000003">
    <property type="protein sequence ID" value="PRP65987.1"/>
    <property type="molecule type" value="Genomic_DNA"/>
</dbReference>
<keyword evidence="5 6" id="KW-0472">Membrane</keyword>
<accession>A0A2S9WR68</accession>
<keyword evidence="9" id="KW-1185">Reference proteome</keyword>
<keyword evidence="2" id="KW-1003">Cell membrane</keyword>
<gene>
    <name evidence="8" type="ORF">BST86_02225</name>
</gene>
<keyword evidence="4 6" id="KW-1133">Transmembrane helix</keyword>
<feature type="transmembrane region" description="Helical" evidence="6">
    <location>
        <begin position="211"/>
        <end position="229"/>
    </location>
</feature>
<evidence type="ECO:0000256" key="4">
    <source>
        <dbReference type="ARBA" id="ARBA00022989"/>
    </source>
</evidence>
<feature type="transmembrane region" description="Helical" evidence="6">
    <location>
        <begin position="241"/>
        <end position="263"/>
    </location>
</feature>
<feature type="transmembrane region" description="Helical" evidence="6">
    <location>
        <begin position="358"/>
        <end position="377"/>
    </location>
</feature>
<protein>
    <submittedName>
        <fullName evidence="8">ABC transporter permease</fullName>
    </submittedName>
</protein>
<dbReference type="PANTHER" id="PTHR30294:SF29">
    <property type="entry name" value="MULTIDRUG ABC TRANSPORTER PERMEASE YBHS-RELATED"/>
    <property type="match status" value="1"/>
</dbReference>
<evidence type="ECO:0000256" key="5">
    <source>
        <dbReference type="ARBA" id="ARBA00023136"/>
    </source>
</evidence>
<organism evidence="8 9">
    <name type="scientific">Nonlabens agnitus</name>
    <dbReference type="NCBI Taxonomy" id="870484"/>
    <lineage>
        <taxon>Bacteria</taxon>
        <taxon>Pseudomonadati</taxon>
        <taxon>Bacteroidota</taxon>
        <taxon>Flavobacteriia</taxon>
        <taxon>Flavobacteriales</taxon>
        <taxon>Flavobacteriaceae</taxon>
        <taxon>Nonlabens</taxon>
    </lineage>
</organism>
<name>A0A2S9WR68_9FLAO</name>
<proteinExistence type="predicted"/>
<feature type="domain" description="ABC-2 type transporter transmembrane" evidence="7">
    <location>
        <begin position="20"/>
        <end position="406"/>
    </location>
</feature>
<evidence type="ECO:0000313" key="8">
    <source>
        <dbReference type="EMBL" id="PRP65987.1"/>
    </source>
</evidence>
<feature type="transmembrane region" description="Helical" evidence="6">
    <location>
        <begin position="383"/>
        <end position="406"/>
    </location>
</feature>
<dbReference type="GO" id="GO:0140359">
    <property type="term" value="F:ABC-type transporter activity"/>
    <property type="evidence" value="ECO:0007669"/>
    <property type="project" value="InterPro"/>
</dbReference>
<reference evidence="8 9" key="1">
    <citation type="submission" date="2016-11" db="EMBL/GenBank/DDBJ databases">
        <title>Trade-off between light-utilization and light-protection in marine flavobacteria.</title>
        <authorList>
            <person name="Kumagai Y."/>
        </authorList>
    </citation>
    <scope>NUCLEOTIDE SEQUENCE [LARGE SCALE GENOMIC DNA]</scope>
    <source>
        <strain evidence="8 9">JCM 17109</strain>
    </source>
</reference>
<dbReference type="Gene3D" id="3.40.190.10">
    <property type="entry name" value="Periplasmic binding protein-like II"/>
    <property type="match status" value="1"/>
</dbReference>
<comment type="subcellular location">
    <subcellularLocation>
        <location evidence="1">Cell membrane</location>
        <topology evidence="1">Multi-pass membrane protein</topology>
    </subcellularLocation>
</comment>
<dbReference type="InterPro" id="IPR051449">
    <property type="entry name" value="ABC-2_transporter_component"/>
</dbReference>
<dbReference type="Pfam" id="PF12698">
    <property type="entry name" value="ABC2_membrane_3"/>
    <property type="match status" value="1"/>
</dbReference>
<keyword evidence="3 6" id="KW-0812">Transmembrane</keyword>
<dbReference type="SUPFAM" id="SSF53850">
    <property type="entry name" value="Periplasmic binding protein-like II"/>
    <property type="match status" value="1"/>
</dbReference>
<comment type="caution">
    <text evidence="8">The sequence shown here is derived from an EMBL/GenBank/DDBJ whole genome shotgun (WGS) entry which is preliminary data.</text>
</comment>
<feature type="transmembrane region" description="Helical" evidence="6">
    <location>
        <begin position="21"/>
        <end position="42"/>
    </location>
</feature>
<evidence type="ECO:0000259" key="7">
    <source>
        <dbReference type="Pfam" id="PF12698"/>
    </source>
</evidence>
<dbReference type="InterPro" id="IPR013525">
    <property type="entry name" value="ABC2_TM"/>
</dbReference>
<dbReference type="GO" id="GO:0005886">
    <property type="term" value="C:plasma membrane"/>
    <property type="evidence" value="ECO:0007669"/>
    <property type="project" value="UniProtKB-SubCell"/>
</dbReference>
<dbReference type="AlphaFoldDB" id="A0A2S9WR68"/>
<dbReference type="OrthoDB" id="9768837at2"/>
<evidence type="ECO:0000256" key="2">
    <source>
        <dbReference type="ARBA" id="ARBA00022475"/>
    </source>
</evidence>